<accession>Q1PKZ6</accession>
<keyword evidence="9" id="KW-0234">DNA repair</keyword>
<dbReference type="GO" id="GO:0044715">
    <property type="term" value="F:8-oxo-dGDP phosphatase activity"/>
    <property type="evidence" value="ECO:0007669"/>
    <property type="project" value="TreeGrafter"/>
</dbReference>
<dbReference type="GO" id="GO:0008413">
    <property type="term" value="F:8-oxo-7,8-dihydroguanosine triphosphate pyrophosphatase activity"/>
    <property type="evidence" value="ECO:0007669"/>
    <property type="project" value="TreeGrafter"/>
</dbReference>
<keyword evidence="4" id="KW-0235">DNA replication</keyword>
<keyword evidence="6" id="KW-0227">DNA damage</keyword>
<name>Q1PKZ6_PROMR</name>
<evidence type="ECO:0000256" key="4">
    <source>
        <dbReference type="ARBA" id="ARBA00022705"/>
    </source>
</evidence>
<dbReference type="PANTHER" id="PTHR47707:SF1">
    <property type="entry name" value="NUDIX HYDROLASE FAMILY PROTEIN"/>
    <property type="match status" value="1"/>
</dbReference>
<dbReference type="GO" id="GO:0006281">
    <property type="term" value="P:DNA repair"/>
    <property type="evidence" value="ECO:0007669"/>
    <property type="project" value="UniProtKB-KW"/>
</dbReference>
<evidence type="ECO:0000256" key="12">
    <source>
        <dbReference type="RuleBase" id="RU003476"/>
    </source>
</evidence>
<evidence type="ECO:0000256" key="9">
    <source>
        <dbReference type="ARBA" id="ARBA00023204"/>
    </source>
</evidence>
<comment type="cofactor">
    <cofactor evidence="1">
        <name>Mg(2+)</name>
        <dbReference type="ChEBI" id="CHEBI:18420"/>
    </cofactor>
</comment>
<protein>
    <recommendedName>
        <fullName evidence="11">8-oxo-dGTP diphosphatase</fullName>
        <ecNumber evidence="11">3.6.1.55</ecNumber>
    </recommendedName>
</protein>
<evidence type="ECO:0000256" key="1">
    <source>
        <dbReference type="ARBA" id="ARBA00001946"/>
    </source>
</evidence>
<evidence type="ECO:0000256" key="10">
    <source>
        <dbReference type="ARBA" id="ARBA00035861"/>
    </source>
</evidence>
<evidence type="ECO:0000313" key="14">
    <source>
        <dbReference type="EMBL" id="ABE10874.1"/>
    </source>
</evidence>
<dbReference type="InterPro" id="IPR015797">
    <property type="entry name" value="NUDIX_hydrolase-like_dom_sf"/>
</dbReference>
<dbReference type="Pfam" id="PF00293">
    <property type="entry name" value="NUDIX"/>
    <property type="match status" value="1"/>
</dbReference>
<evidence type="ECO:0000256" key="8">
    <source>
        <dbReference type="ARBA" id="ARBA00022842"/>
    </source>
</evidence>
<dbReference type="InterPro" id="IPR020084">
    <property type="entry name" value="NUDIX_hydrolase_CS"/>
</dbReference>
<dbReference type="GO" id="GO:0046872">
    <property type="term" value="F:metal ion binding"/>
    <property type="evidence" value="ECO:0007669"/>
    <property type="project" value="UniProtKB-KW"/>
</dbReference>
<dbReference type="PROSITE" id="PS00893">
    <property type="entry name" value="NUDIX_BOX"/>
    <property type="match status" value="1"/>
</dbReference>
<proteinExistence type="inferred from homology"/>
<keyword evidence="5" id="KW-0479">Metal-binding</keyword>
<dbReference type="PROSITE" id="PS51462">
    <property type="entry name" value="NUDIX"/>
    <property type="match status" value="1"/>
</dbReference>
<comment type="similarity">
    <text evidence="2 12">Belongs to the Nudix hydrolase family.</text>
</comment>
<keyword evidence="3" id="KW-0515">Mutator protein</keyword>
<evidence type="ECO:0000259" key="13">
    <source>
        <dbReference type="PROSITE" id="PS51462"/>
    </source>
</evidence>
<evidence type="ECO:0000256" key="2">
    <source>
        <dbReference type="ARBA" id="ARBA00005582"/>
    </source>
</evidence>
<keyword evidence="7 12" id="KW-0378">Hydrolase</keyword>
<reference evidence="14" key="2">
    <citation type="submission" date="2006-04" db="EMBL/GenBank/DDBJ databases">
        <title>Sequencing of the draft fosmids and assembly of Prochlorococcus marinus environmental genome fragment.</title>
        <authorList>
            <consortium name="US DOE Joint Genome Institute (JGI)"/>
            <person name="Copeland A."/>
            <person name="Lucas S."/>
            <person name="Lapidus A."/>
            <person name="Barry K."/>
            <person name="Detter J.C."/>
            <person name="Glavina T."/>
            <person name="Hammon N."/>
            <person name="Israni S."/>
            <person name="Richardson P."/>
        </authorList>
    </citation>
    <scope>NUCLEOTIDE SEQUENCE</scope>
</reference>
<dbReference type="InterPro" id="IPR000086">
    <property type="entry name" value="NUDIX_hydrolase_dom"/>
</dbReference>
<dbReference type="InterPro" id="IPR047127">
    <property type="entry name" value="MutT-like"/>
</dbReference>
<evidence type="ECO:0000256" key="6">
    <source>
        <dbReference type="ARBA" id="ARBA00022763"/>
    </source>
</evidence>
<dbReference type="GO" id="GO:0044716">
    <property type="term" value="F:8-oxo-GDP phosphatase activity"/>
    <property type="evidence" value="ECO:0007669"/>
    <property type="project" value="TreeGrafter"/>
</dbReference>
<dbReference type="CDD" id="cd03425">
    <property type="entry name" value="NUDIX_MutT_NudA_like"/>
    <property type="match status" value="1"/>
</dbReference>
<evidence type="ECO:0000256" key="7">
    <source>
        <dbReference type="ARBA" id="ARBA00022801"/>
    </source>
</evidence>
<dbReference type="GO" id="GO:0006260">
    <property type="term" value="P:DNA replication"/>
    <property type="evidence" value="ECO:0007669"/>
    <property type="project" value="UniProtKB-KW"/>
</dbReference>
<dbReference type="Gene3D" id="3.90.79.10">
    <property type="entry name" value="Nucleoside Triphosphate Pyrophosphohydrolase"/>
    <property type="match status" value="1"/>
</dbReference>
<organism evidence="14">
    <name type="scientific">uncultured Prochlorococcus marinus clone ASNC2259</name>
    <dbReference type="NCBI Taxonomy" id="379367"/>
    <lineage>
        <taxon>Bacteria</taxon>
        <taxon>Bacillati</taxon>
        <taxon>Cyanobacteriota</taxon>
        <taxon>Cyanophyceae</taxon>
        <taxon>Synechococcales</taxon>
        <taxon>Prochlorococcaceae</taxon>
        <taxon>Prochlorococcus</taxon>
    </lineage>
</organism>
<dbReference type="AlphaFoldDB" id="Q1PKZ6"/>
<dbReference type="PRINTS" id="PR00502">
    <property type="entry name" value="NUDIXFAMILY"/>
</dbReference>
<dbReference type="EMBL" id="DQ366715">
    <property type="protein sequence ID" value="ABE10874.1"/>
    <property type="molecule type" value="Genomic_DNA"/>
</dbReference>
<sequence length="131" mass="15589">MIEVVAAIIKVENKFLCCQRDENKYKYISKKFEFPGGKVEKNETNEEALIREIKEELNLEIYINRFFTTINYSYPDFDIKMHCFICSLREFNIKLNDHISFELLDLESIQSLDWVPADLELIRLLKDENGI</sequence>
<comment type="catalytic activity">
    <reaction evidence="10">
        <text>8-oxo-dGTP + H2O = 8-oxo-dGMP + diphosphate + H(+)</text>
        <dbReference type="Rhea" id="RHEA:31575"/>
        <dbReference type="ChEBI" id="CHEBI:15377"/>
        <dbReference type="ChEBI" id="CHEBI:15378"/>
        <dbReference type="ChEBI" id="CHEBI:33019"/>
        <dbReference type="ChEBI" id="CHEBI:63224"/>
        <dbReference type="ChEBI" id="CHEBI:77896"/>
        <dbReference type="EC" id="3.6.1.55"/>
    </reaction>
</comment>
<evidence type="ECO:0000256" key="11">
    <source>
        <dbReference type="ARBA" id="ARBA00038905"/>
    </source>
</evidence>
<evidence type="ECO:0000256" key="5">
    <source>
        <dbReference type="ARBA" id="ARBA00022723"/>
    </source>
</evidence>
<dbReference type="SUPFAM" id="SSF55811">
    <property type="entry name" value="Nudix"/>
    <property type="match status" value="1"/>
</dbReference>
<dbReference type="PANTHER" id="PTHR47707">
    <property type="entry name" value="8-OXO-DGTP DIPHOSPHATASE"/>
    <property type="match status" value="1"/>
</dbReference>
<dbReference type="InterPro" id="IPR020476">
    <property type="entry name" value="Nudix_hydrolase"/>
</dbReference>
<keyword evidence="8" id="KW-0460">Magnesium</keyword>
<dbReference type="GO" id="GO:0035539">
    <property type="term" value="F:8-oxo-7,8-dihydrodeoxyguanosine triphosphate pyrophosphatase activity"/>
    <property type="evidence" value="ECO:0007669"/>
    <property type="project" value="UniProtKB-EC"/>
</dbReference>
<dbReference type="EC" id="3.6.1.55" evidence="11"/>
<evidence type="ECO:0000256" key="3">
    <source>
        <dbReference type="ARBA" id="ARBA00022457"/>
    </source>
</evidence>
<reference evidence="14" key="1">
    <citation type="journal article" date="2006" name="Science">
        <title>Genomic islands and the ecology and evolution of Prochlorococcus.</title>
        <authorList>
            <person name="Coleman M.L."/>
            <person name="Sullivan M.B."/>
            <person name="Martiny A.C."/>
            <person name="Steglich C."/>
            <person name="Barry K."/>
            <person name="Delong E.F."/>
            <person name="Chisholm S.W."/>
        </authorList>
    </citation>
    <scope>NUCLEOTIDE SEQUENCE</scope>
</reference>
<feature type="domain" description="Nudix hydrolase" evidence="13">
    <location>
        <begin position="1"/>
        <end position="126"/>
    </location>
</feature>
<gene>
    <name evidence="14" type="ORF">ASNC2259_0032</name>
</gene>